<proteinExistence type="predicted"/>
<dbReference type="EMBL" id="JAARRL010000004">
    <property type="protein sequence ID" value="MBC1499640.1"/>
    <property type="molecule type" value="Genomic_DNA"/>
</dbReference>
<organism evidence="2 3">
    <name type="scientific">Listeria weihenstephanensis</name>
    <dbReference type="NCBI Taxonomy" id="1006155"/>
    <lineage>
        <taxon>Bacteria</taxon>
        <taxon>Bacillati</taxon>
        <taxon>Bacillota</taxon>
        <taxon>Bacilli</taxon>
        <taxon>Bacillales</taxon>
        <taxon>Listeriaceae</taxon>
        <taxon>Listeria</taxon>
    </lineage>
</organism>
<comment type="caution">
    <text evidence="2">The sequence shown here is derived from an EMBL/GenBank/DDBJ whole genome shotgun (WGS) entry which is preliminary data.</text>
</comment>
<evidence type="ECO:0000256" key="1">
    <source>
        <dbReference type="SAM" id="MobiDB-lite"/>
    </source>
</evidence>
<dbReference type="AlphaFoldDB" id="A0A841Z2Z0"/>
<gene>
    <name evidence="2" type="ORF">HB943_03420</name>
</gene>
<reference evidence="2 3" key="1">
    <citation type="submission" date="2020-03" db="EMBL/GenBank/DDBJ databases">
        <title>Soil Listeria distribution.</title>
        <authorList>
            <person name="Liao J."/>
            <person name="Wiedmann M."/>
        </authorList>
    </citation>
    <scope>NUCLEOTIDE SEQUENCE [LARGE SCALE GENOMIC DNA]</scope>
    <source>
        <strain evidence="2 3">FSL L7-1523</strain>
    </source>
</reference>
<dbReference type="RefSeq" id="WP_185424856.1">
    <property type="nucleotide sequence ID" value="NZ_JAARRL010000004.1"/>
</dbReference>
<dbReference type="Proteomes" id="UP000564536">
    <property type="component" value="Unassembled WGS sequence"/>
</dbReference>
<sequence length="81" mass="9477">MTEKIEQLYKNTKQQDSKQECDHELEQTFYSLLDDDMKVTYDHMNELKSEAQLAKSATTYMQGFRMGMQVAFDAIANRKEG</sequence>
<evidence type="ECO:0000313" key="2">
    <source>
        <dbReference type="EMBL" id="MBC1499640.1"/>
    </source>
</evidence>
<name>A0A841Z2Z0_9LIST</name>
<evidence type="ECO:0000313" key="3">
    <source>
        <dbReference type="Proteomes" id="UP000564536"/>
    </source>
</evidence>
<feature type="region of interest" description="Disordered" evidence="1">
    <location>
        <begin position="1"/>
        <end position="20"/>
    </location>
</feature>
<accession>A0A841Z2Z0</accession>
<protein>
    <submittedName>
        <fullName evidence="2">Uncharacterized protein</fullName>
    </submittedName>
</protein>